<keyword evidence="2" id="KW-0479">Metal-binding</keyword>
<sequence length="222" mass="23757">MFVVNPCCDVIPKEIIESYRNIPVANIGDARGRFGCMSWMIKPMNPDMRLCGPALTVQTYRADNLAIHVALEMARPGDVLVIDAGGIYDTGLWGGLMNQMARQKQLGGIILDGGVRDCQELAASPLPVFARAVSPQGGFKASPGSVNVPISCGNVPVLPGDLVVGDADGIVVIPSGKAEEILEKSRAVVKKEKEIRERIEKGETLYSLLKLDGVPESVGMKK</sequence>
<evidence type="ECO:0000256" key="2">
    <source>
        <dbReference type="PIRSR" id="PIRSR605493-1"/>
    </source>
</evidence>
<comment type="cofactor">
    <cofactor evidence="2">
        <name>Mg(2+)</name>
        <dbReference type="ChEBI" id="CHEBI:18420"/>
    </cofactor>
</comment>
<protein>
    <recommendedName>
        <fullName evidence="1">Regulator of ribonuclease activity homolog</fullName>
    </recommendedName>
</protein>
<accession>A0A4R8MGM6</accession>
<evidence type="ECO:0000256" key="1">
    <source>
        <dbReference type="ARBA" id="ARBA00029596"/>
    </source>
</evidence>
<dbReference type="Gene3D" id="3.50.30.40">
    <property type="entry name" value="Ribonuclease E inhibitor RraA/RraA-like"/>
    <property type="match status" value="1"/>
</dbReference>
<proteinExistence type="predicted"/>
<dbReference type="PANTHER" id="PTHR33254:SF4">
    <property type="entry name" value="4-HYDROXY-4-METHYL-2-OXOGLUTARATE ALDOLASE 3-RELATED"/>
    <property type="match status" value="1"/>
</dbReference>
<evidence type="ECO:0000313" key="3">
    <source>
        <dbReference type="EMBL" id="TDY63126.1"/>
    </source>
</evidence>
<reference evidence="3 4" key="1">
    <citation type="submission" date="2019-03" db="EMBL/GenBank/DDBJ databases">
        <title>Genomic Encyclopedia of Type Strains, Phase IV (KMG-IV): sequencing the most valuable type-strain genomes for metagenomic binning, comparative biology and taxonomic classification.</title>
        <authorList>
            <person name="Goeker M."/>
        </authorList>
    </citation>
    <scope>NUCLEOTIDE SEQUENCE [LARGE SCALE GENOMIC DNA]</scope>
    <source>
        <strain evidence="3 4">DSM 25964</strain>
    </source>
</reference>
<dbReference type="AlphaFoldDB" id="A0A4R8MGM6"/>
<dbReference type="InterPro" id="IPR036704">
    <property type="entry name" value="RraA/RraA-like_sf"/>
</dbReference>
<dbReference type="OrthoDB" id="9784786at2"/>
<feature type="binding site" evidence="2">
    <location>
        <position position="117"/>
    </location>
    <ligand>
        <name>Mg(2+)</name>
        <dbReference type="ChEBI" id="CHEBI:18420"/>
    </ligand>
</feature>
<feature type="binding site" evidence="2">
    <location>
        <position position="116"/>
    </location>
    <ligand>
        <name>substrate</name>
    </ligand>
</feature>
<feature type="binding site" evidence="2">
    <location>
        <begin position="94"/>
        <end position="97"/>
    </location>
    <ligand>
        <name>substrate</name>
    </ligand>
</feature>
<keyword evidence="4" id="KW-1185">Reference proteome</keyword>
<dbReference type="GO" id="GO:0046872">
    <property type="term" value="F:metal ion binding"/>
    <property type="evidence" value="ECO:0007669"/>
    <property type="project" value="UniProtKB-KW"/>
</dbReference>
<dbReference type="InterPro" id="IPR005493">
    <property type="entry name" value="RraA/RraA-like"/>
</dbReference>
<name>A0A4R8MGM6_9BACT</name>
<organism evidence="3 4">
    <name type="scientific">Aminivibrio pyruvatiphilus</name>
    <dbReference type="NCBI Taxonomy" id="1005740"/>
    <lineage>
        <taxon>Bacteria</taxon>
        <taxon>Thermotogati</taxon>
        <taxon>Synergistota</taxon>
        <taxon>Synergistia</taxon>
        <taxon>Synergistales</taxon>
        <taxon>Aminobacteriaceae</taxon>
        <taxon>Aminivibrio</taxon>
    </lineage>
</organism>
<dbReference type="SUPFAM" id="SSF89562">
    <property type="entry name" value="RraA-like"/>
    <property type="match status" value="1"/>
</dbReference>
<dbReference type="Proteomes" id="UP000295066">
    <property type="component" value="Unassembled WGS sequence"/>
</dbReference>
<gene>
    <name evidence="3" type="ORF">C8D99_102107</name>
</gene>
<dbReference type="PANTHER" id="PTHR33254">
    <property type="entry name" value="4-HYDROXY-4-METHYL-2-OXOGLUTARATE ALDOLASE 3-RELATED"/>
    <property type="match status" value="1"/>
</dbReference>
<dbReference type="EMBL" id="SORI01000002">
    <property type="protein sequence ID" value="TDY63126.1"/>
    <property type="molecule type" value="Genomic_DNA"/>
</dbReference>
<dbReference type="Pfam" id="PF03737">
    <property type="entry name" value="RraA-like"/>
    <property type="match status" value="1"/>
</dbReference>
<dbReference type="RefSeq" id="WP_133955996.1">
    <property type="nucleotide sequence ID" value="NZ_SORI01000002.1"/>
</dbReference>
<dbReference type="CDD" id="cd16841">
    <property type="entry name" value="RraA_family"/>
    <property type="match status" value="1"/>
</dbReference>
<evidence type="ECO:0000313" key="4">
    <source>
        <dbReference type="Proteomes" id="UP000295066"/>
    </source>
</evidence>
<comment type="caution">
    <text evidence="3">The sequence shown here is derived from an EMBL/GenBank/DDBJ whole genome shotgun (WGS) entry which is preliminary data.</text>
</comment>
<keyword evidence="2" id="KW-0460">Magnesium</keyword>